<dbReference type="InterPro" id="IPR043133">
    <property type="entry name" value="GTP-CH-I_C/QueF"/>
</dbReference>
<comment type="function">
    <text evidence="6">Catalyzes the conversion of 7,8-dihydroneopterin to 6-hydroxymethyl-7,8-dihydropterin.</text>
</comment>
<evidence type="ECO:0000259" key="7">
    <source>
        <dbReference type="SMART" id="SM00905"/>
    </source>
</evidence>
<evidence type="ECO:0000256" key="4">
    <source>
        <dbReference type="ARBA" id="ARBA00022909"/>
    </source>
</evidence>
<gene>
    <name evidence="8" type="ORF">HNQ88_004121</name>
</gene>
<organism evidence="8 9">
    <name type="scientific">Aureibacter tunicatorum</name>
    <dbReference type="NCBI Taxonomy" id="866807"/>
    <lineage>
        <taxon>Bacteria</taxon>
        <taxon>Pseudomonadati</taxon>
        <taxon>Bacteroidota</taxon>
        <taxon>Cytophagia</taxon>
        <taxon>Cytophagales</taxon>
        <taxon>Persicobacteraceae</taxon>
        <taxon>Aureibacter</taxon>
    </lineage>
</organism>
<comment type="caution">
    <text evidence="8">The sequence shown here is derived from an EMBL/GenBank/DDBJ whole genome shotgun (WGS) entry which is preliminary data.</text>
</comment>
<sequence>MGKICLEGLEFYAYHGFYEEEQKIGNKYEINIEVDADFNDGAVNDDLIGTISYEDLYRIIKKEMEIKSKLLEHVGYRIIKKIFKLHPAVEKVRLEVVKFNPPIGGICRKAKIVLDETNDTIALKDSVLNNIEDDHFGLPKFNELSIDDN</sequence>
<dbReference type="PANTHER" id="PTHR42844:SF1">
    <property type="entry name" value="DIHYDRONEOPTERIN ALDOLASE 1-RELATED"/>
    <property type="match status" value="1"/>
</dbReference>
<evidence type="ECO:0000256" key="6">
    <source>
        <dbReference type="RuleBase" id="RU362079"/>
    </source>
</evidence>
<dbReference type="InterPro" id="IPR006157">
    <property type="entry name" value="FolB_dom"/>
</dbReference>
<dbReference type="Gene3D" id="3.30.1130.10">
    <property type="match status" value="1"/>
</dbReference>
<comment type="similarity">
    <text evidence="3 6">Belongs to the DHNA family.</text>
</comment>
<keyword evidence="4 6" id="KW-0289">Folate biosynthesis</keyword>
<evidence type="ECO:0000256" key="3">
    <source>
        <dbReference type="ARBA" id="ARBA00005708"/>
    </source>
</evidence>
<dbReference type="RefSeq" id="WP_309941519.1">
    <property type="nucleotide sequence ID" value="NZ_AP025305.1"/>
</dbReference>
<dbReference type="PANTHER" id="PTHR42844">
    <property type="entry name" value="DIHYDRONEOPTERIN ALDOLASE 1-RELATED"/>
    <property type="match status" value="1"/>
</dbReference>
<dbReference type="Pfam" id="PF02152">
    <property type="entry name" value="FolB"/>
    <property type="match status" value="1"/>
</dbReference>
<dbReference type="Proteomes" id="UP001185092">
    <property type="component" value="Unassembled WGS sequence"/>
</dbReference>
<dbReference type="EC" id="4.1.2.25" evidence="6"/>
<evidence type="ECO:0000313" key="9">
    <source>
        <dbReference type="Proteomes" id="UP001185092"/>
    </source>
</evidence>
<dbReference type="AlphaFoldDB" id="A0AAE4BUG8"/>
<dbReference type="NCBIfam" id="TIGR00526">
    <property type="entry name" value="folB_dom"/>
    <property type="match status" value="1"/>
</dbReference>
<keyword evidence="5 6" id="KW-0456">Lyase</keyword>
<reference evidence="8" key="1">
    <citation type="submission" date="2023-07" db="EMBL/GenBank/DDBJ databases">
        <title>Genomic Encyclopedia of Type Strains, Phase IV (KMG-IV): sequencing the most valuable type-strain genomes for metagenomic binning, comparative biology and taxonomic classification.</title>
        <authorList>
            <person name="Goeker M."/>
        </authorList>
    </citation>
    <scope>NUCLEOTIDE SEQUENCE</scope>
    <source>
        <strain evidence="8">DSM 26174</strain>
    </source>
</reference>
<proteinExistence type="inferred from homology"/>
<evidence type="ECO:0000256" key="2">
    <source>
        <dbReference type="ARBA" id="ARBA00005013"/>
    </source>
</evidence>
<dbReference type="GO" id="GO:0005737">
    <property type="term" value="C:cytoplasm"/>
    <property type="evidence" value="ECO:0007669"/>
    <property type="project" value="TreeGrafter"/>
</dbReference>
<feature type="domain" description="Dihydroneopterin aldolase/epimerase" evidence="7">
    <location>
        <begin position="4"/>
        <end position="116"/>
    </location>
</feature>
<keyword evidence="9" id="KW-1185">Reference proteome</keyword>
<name>A0AAE4BUG8_9BACT</name>
<accession>A0AAE4BUG8</accession>
<dbReference type="SUPFAM" id="SSF55620">
    <property type="entry name" value="Tetrahydrobiopterin biosynthesis enzymes-like"/>
    <property type="match status" value="1"/>
</dbReference>
<dbReference type="GO" id="GO:0004150">
    <property type="term" value="F:dihydroneopterin aldolase activity"/>
    <property type="evidence" value="ECO:0007669"/>
    <property type="project" value="UniProtKB-UniRule"/>
</dbReference>
<evidence type="ECO:0000313" key="8">
    <source>
        <dbReference type="EMBL" id="MDR6241045.1"/>
    </source>
</evidence>
<dbReference type="EMBL" id="JAVDQD010000006">
    <property type="protein sequence ID" value="MDR6241045.1"/>
    <property type="molecule type" value="Genomic_DNA"/>
</dbReference>
<protein>
    <recommendedName>
        <fullName evidence="6">7,8-dihydroneopterin aldolase</fullName>
        <ecNumber evidence="6">4.1.2.25</ecNumber>
    </recommendedName>
</protein>
<evidence type="ECO:0000256" key="1">
    <source>
        <dbReference type="ARBA" id="ARBA00001353"/>
    </source>
</evidence>
<dbReference type="NCBIfam" id="TIGR00525">
    <property type="entry name" value="folB"/>
    <property type="match status" value="1"/>
</dbReference>
<comment type="pathway">
    <text evidence="2 6">Cofactor biosynthesis; tetrahydrofolate biosynthesis; 2-amino-4-hydroxy-6-hydroxymethyl-7,8-dihydropteridine diphosphate from 7,8-dihydroneopterin triphosphate: step 3/4.</text>
</comment>
<comment type="catalytic activity">
    <reaction evidence="1 6">
        <text>7,8-dihydroneopterin = 6-hydroxymethyl-7,8-dihydropterin + glycolaldehyde</text>
        <dbReference type="Rhea" id="RHEA:10540"/>
        <dbReference type="ChEBI" id="CHEBI:17001"/>
        <dbReference type="ChEBI" id="CHEBI:17071"/>
        <dbReference type="ChEBI" id="CHEBI:44841"/>
        <dbReference type="EC" id="4.1.2.25"/>
    </reaction>
</comment>
<dbReference type="SMART" id="SM00905">
    <property type="entry name" value="FolB"/>
    <property type="match status" value="1"/>
</dbReference>
<dbReference type="InterPro" id="IPR006156">
    <property type="entry name" value="Dihydroneopterin_aldolase"/>
</dbReference>
<dbReference type="GO" id="GO:0046656">
    <property type="term" value="P:folic acid biosynthetic process"/>
    <property type="evidence" value="ECO:0007669"/>
    <property type="project" value="UniProtKB-UniRule"/>
</dbReference>
<dbReference type="GO" id="GO:0046654">
    <property type="term" value="P:tetrahydrofolate biosynthetic process"/>
    <property type="evidence" value="ECO:0007669"/>
    <property type="project" value="UniProtKB-UniRule"/>
</dbReference>
<evidence type="ECO:0000256" key="5">
    <source>
        <dbReference type="ARBA" id="ARBA00023239"/>
    </source>
</evidence>